<sequence>MLGFDYAQRHNGIIATKLISVSTTPVCHVWCNVMSNAMLNRGPQAREAHLTMQYELLVHDKLEICGSSRLTCRRATNGCYCSTCYLETFIMHAMN</sequence>
<evidence type="ECO:0000313" key="1">
    <source>
        <dbReference type="EMBL" id="CAL1675172.1"/>
    </source>
</evidence>
<protein>
    <submittedName>
        <fullName evidence="1">Uncharacterized protein</fullName>
    </submittedName>
</protein>
<keyword evidence="2" id="KW-1185">Reference proteome</keyword>
<evidence type="ECO:0000313" key="2">
    <source>
        <dbReference type="Proteomes" id="UP001497644"/>
    </source>
</evidence>
<reference evidence="1" key="1">
    <citation type="submission" date="2024-04" db="EMBL/GenBank/DDBJ databases">
        <authorList>
            <consortium name="Molecular Ecology Group"/>
        </authorList>
    </citation>
    <scope>NUCLEOTIDE SEQUENCE</scope>
</reference>
<accession>A0AAV2N675</accession>
<organism evidence="1 2">
    <name type="scientific">Lasius platythorax</name>
    <dbReference type="NCBI Taxonomy" id="488582"/>
    <lineage>
        <taxon>Eukaryota</taxon>
        <taxon>Metazoa</taxon>
        <taxon>Ecdysozoa</taxon>
        <taxon>Arthropoda</taxon>
        <taxon>Hexapoda</taxon>
        <taxon>Insecta</taxon>
        <taxon>Pterygota</taxon>
        <taxon>Neoptera</taxon>
        <taxon>Endopterygota</taxon>
        <taxon>Hymenoptera</taxon>
        <taxon>Apocrita</taxon>
        <taxon>Aculeata</taxon>
        <taxon>Formicoidea</taxon>
        <taxon>Formicidae</taxon>
        <taxon>Formicinae</taxon>
        <taxon>Lasius</taxon>
        <taxon>Lasius</taxon>
    </lineage>
</organism>
<dbReference type="AlphaFoldDB" id="A0AAV2N675"/>
<proteinExistence type="predicted"/>
<name>A0AAV2N675_9HYME</name>
<dbReference type="Proteomes" id="UP001497644">
    <property type="component" value="Chromosome 10"/>
</dbReference>
<dbReference type="EMBL" id="OZ034833">
    <property type="protein sequence ID" value="CAL1675172.1"/>
    <property type="molecule type" value="Genomic_DNA"/>
</dbReference>
<gene>
    <name evidence="1" type="ORF">LPLAT_LOCUS1656</name>
</gene>